<dbReference type="Gene3D" id="3.20.20.70">
    <property type="entry name" value="Aldolase class I"/>
    <property type="match status" value="1"/>
</dbReference>
<dbReference type="InterPro" id="IPR058240">
    <property type="entry name" value="rSAM_sf"/>
</dbReference>
<keyword evidence="1" id="KW-0004">4Fe-4S</keyword>
<dbReference type="PANTHER" id="PTHR42836:SF1">
    <property type="entry name" value="7-CARBOXY-7-DEAZAGUANINE SYNTHASE"/>
    <property type="match status" value="1"/>
</dbReference>
<dbReference type="PANTHER" id="PTHR42836">
    <property type="entry name" value="7-CARBOXY-7-DEAZAGUANINE SYNTHASE"/>
    <property type="match status" value="1"/>
</dbReference>
<dbReference type="EMBL" id="JACOPN010000001">
    <property type="protein sequence ID" value="MBC5716159.1"/>
    <property type="molecule type" value="Genomic_DNA"/>
</dbReference>
<evidence type="ECO:0000259" key="6">
    <source>
        <dbReference type="Pfam" id="PF04055"/>
    </source>
</evidence>
<keyword evidence="4" id="KW-0408">Iron</keyword>
<dbReference type="RefSeq" id="WP_186877631.1">
    <property type="nucleotide sequence ID" value="NZ_JACOPN010000001.1"/>
</dbReference>
<dbReference type="InterPro" id="IPR023821">
    <property type="entry name" value="rSAM_TatD-assoc"/>
</dbReference>
<evidence type="ECO:0000256" key="5">
    <source>
        <dbReference type="ARBA" id="ARBA00023014"/>
    </source>
</evidence>
<dbReference type="InterPro" id="IPR007197">
    <property type="entry name" value="rSAM"/>
</dbReference>
<comment type="caution">
    <text evidence="7">The sequence shown here is derived from an EMBL/GenBank/DDBJ whole genome shotgun (WGS) entry which is preliminary data.</text>
</comment>
<keyword evidence="2" id="KW-0949">S-adenosyl-L-methionine</keyword>
<evidence type="ECO:0000256" key="4">
    <source>
        <dbReference type="ARBA" id="ARBA00023004"/>
    </source>
</evidence>
<evidence type="ECO:0000313" key="8">
    <source>
        <dbReference type="Proteomes" id="UP000602260"/>
    </source>
</evidence>
<protein>
    <submittedName>
        <fullName evidence="7">Radical SAM protein</fullName>
    </submittedName>
</protein>
<name>A0A8J6M187_9FIRM</name>
<keyword evidence="8" id="KW-1185">Reference proteome</keyword>
<evidence type="ECO:0000256" key="2">
    <source>
        <dbReference type="ARBA" id="ARBA00022691"/>
    </source>
</evidence>
<proteinExistence type="predicted"/>
<accession>A0A8J6M187</accession>
<dbReference type="GO" id="GO:0051539">
    <property type="term" value="F:4 iron, 4 sulfur cluster binding"/>
    <property type="evidence" value="ECO:0007669"/>
    <property type="project" value="UniProtKB-KW"/>
</dbReference>
<evidence type="ECO:0000313" key="7">
    <source>
        <dbReference type="EMBL" id="MBC5716159.1"/>
    </source>
</evidence>
<dbReference type="Proteomes" id="UP000602260">
    <property type="component" value="Unassembled WGS sequence"/>
</dbReference>
<dbReference type="CDD" id="cd01335">
    <property type="entry name" value="Radical_SAM"/>
    <property type="match status" value="1"/>
</dbReference>
<reference evidence="7" key="1">
    <citation type="submission" date="2020-08" db="EMBL/GenBank/DDBJ databases">
        <title>Genome public.</title>
        <authorList>
            <person name="Liu C."/>
            <person name="Sun Q."/>
        </authorList>
    </citation>
    <scope>NUCLEOTIDE SEQUENCE</scope>
    <source>
        <strain evidence="7">BX5</strain>
    </source>
</reference>
<organism evidence="7 8">
    <name type="scientific">Flintibacter faecis</name>
    <dbReference type="NCBI Taxonomy" id="2763047"/>
    <lineage>
        <taxon>Bacteria</taxon>
        <taxon>Bacillati</taxon>
        <taxon>Bacillota</taxon>
        <taxon>Clostridia</taxon>
        <taxon>Eubacteriales</taxon>
        <taxon>Flintibacter</taxon>
    </lineage>
</organism>
<dbReference type="SFLD" id="SFLDG01111">
    <property type="entry name" value="Uncharacterised_Radical_SAM_Su"/>
    <property type="match status" value="1"/>
</dbReference>
<dbReference type="NCBIfam" id="TIGR04038">
    <property type="entry name" value="tatD_link_rSAM"/>
    <property type="match status" value="1"/>
</dbReference>
<keyword evidence="5" id="KW-0411">Iron-sulfur</keyword>
<dbReference type="SFLD" id="SFLDS00029">
    <property type="entry name" value="Radical_SAM"/>
    <property type="match status" value="1"/>
</dbReference>
<dbReference type="GO" id="GO:0003824">
    <property type="term" value="F:catalytic activity"/>
    <property type="evidence" value="ECO:0007669"/>
    <property type="project" value="InterPro"/>
</dbReference>
<dbReference type="InterPro" id="IPR013785">
    <property type="entry name" value="Aldolase_TIM"/>
</dbReference>
<sequence>MTITYEYEDALYVNLTNRCNCNCEFCLRHGKAQGSIYTEDSLWLEHEPSRQEAMDSFLSRDVCSYREIVFCGYGEPTYRLDDILWLVDQLKARFGDKLPPVRINTNGHANLILGRDVCPELKGRIDTVSISLNAVTAREYVALCHPVQGEAAYQAMLDFARECKQYVPHVILTIVDKDKSPEEIQTCKDIAQKLGVTLRIRSFIDS</sequence>
<evidence type="ECO:0000256" key="1">
    <source>
        <dbReference type="ARBA" id="ARBA00022485"/>
    </source>
</evidence>
<evidence type="ECO:0000256" key="3">
    <source>
        <dbReference type="ARBA" id="ARBA00022723"/>
    </source>
</evidence>
<dbReference type="SUPFAM" id="SSF102114">
    <property type="entry name" value="Radical SAM enzymes"/>
    <property type="match status" value="1"/>
</dbReference>
<keyword evidence="3" id="KW-0479">Metal-binding</keyword>
<dbReference type="GO" id="GO:0046872">
    <property type="term" value="F:metal ion binding"/>
    <property type="evidence" value="ECO:0007669"/>
    <property type="project" value="UniProtKB-KW"/>
</dbReference>
<dbReference type="Pfam" id="PF04055">
    <property type="entry name" value="Radical_SAM"/>
    <property type="match status" value="1"/>
</dbReference>
<gene>
    <name evidence="7" type="ORF">H8S55_02285</name>
</gene>
<dbReference type="AlphaFoldDB" id="A0A8J6M187"/>
<feature type="domain" description="Radical SAM core" evidence="6">
    <location>
        <begin position="13"/>
        <end position="184"/>
    </location>
</feature>